<accession>A0A839SRD0</accession>
<evidence type="ECO:0000313" key="14">
    <source>
        <dbReference type="Proteomes" id="UP000581135"/>
    </source>
</evidence>
<proteinExistence type="inferred from homology"/>
<name>A0A839SRD0_9PROT</name>
<dbReference type="Proteomes" id="UP000581135">
    <property type="component" value="Unassembled WGS sequence"/>
</dbReference>
<evidence type="ECO:0000256" key="10">
    <source>
        <dbReference type="ARBA" id="ARBA00033171"/>
    </source>
</evidence>
<evidence type="ECO:0000256" key="1">
    <source>
        <dbReference type="ARBA" id="ARBA00003469"/>
    </source>
</evidence>
<dbReference type="AlphaFoldDB" id="A0A839SRD0"/>
<comment type="subunit">
    <text evidence="4">Homodimer.</text>
</comment>
<keyword evidence="6" id="KW-0479">Metal-binding</keyword>
<reference evidence="13 14" key="1">
    <citation type="submission" date="2020-08" db="EMBL/GenBank/DDBJ databases">
        <title>Genomic Encyclopedia of Type Strains, Phase III (KMG-III): the genomes of soil and plant-associated and newly described type strains.</title>
        <authorList>
            <person name="Whitman W."/>
        </authorList>
    </citation>
    <scope>NUCLEOTIDE SEQUENCE [LARGE SCALE GENOMIC DNA]</scope>
    <source>
        <strain evidence="13 14">CECT 8803</strain>
    </source>
</reference>
<evidence type="ECO:0000256" key="9">
    <source>
        <dbReference type="ARBA" id="ARBA00023004"/>
    </source>
</evidence>
<comment type="caution">
    <text evidence="13">The sequence shown here is derived from an EMBL/GenBank/DDBJ whole genome shotgun (WGS) entry which is preliminary data.</text>
</comment>
<keyword evidence="5" id="KW-0808">Transferase</keyword>
<evidence type="ECO:0000256" key="8">
    <source>
        <dbReference type="ARBA" id="ARBA00022977"/>
    </source>
</evidence>
<comment type="catalytic activity">
    <reaction evidence="11">
        <text>N(6)-(pyridoxal phosphate)-L-lysyl-[4-amino-5-hydroxymethyl-2-methylpyrimidine phosphate synthase] + L-histidyl-[4-amino-5-hydroxymethyl-2-methylpyrimidine phosphate synthase] + 2 Fe(3+) + 4 H2O = L-lysyl-[4-amino-5-hydroxymethyl-2-methylpyrimidine phosphate synthase] + (2S)-2-amino-5-hydroxy-4-oxopentanoyl-[4-amino-5-hydroxymethyl-2-methylpyrimidine phosphate synthase] + 4-amino-2-methyl-5-(phosphooxymethyl)pyrimidine + 3-oxopropanoate + 2 Fe(2+) + 2 H(+)</text>
        <dbReference type="Rhea" id="RHEA:65756"/>
        <dbReference type="Rhea" id="RHEA-COMP:16892"/>
        <dbReference type="Rhea" id="RHEA-COMP:16893"/>
        <dbReference type="Rhea" id="RHEA-COMP:16894"/>
        <dbReference type="Rhea" id="RHEA-COMP:16895"/>
        <dbReference type="ChEBI" id="CHEBI:15377"/>
        <dbReference type="ChEBI" id="CHEBI:15378"/>
        <dbReference type="ChEBI" id="CHEBI:29033"/>
        <dbReference type="ChEBI" id="CHEBI:29034"/>
        <dbReference type="ChEBI" id="CHEBI:29969"/>
        <dbReference type="ChEBI" id="CHEBI:29979"/>
        <dbReference type="ChEBI" id="CHEBI:33190"/>
        <dbReference type="ChEBI" id="CHEBI:58354"/>
        <dbReference type="ChEBI" id="CHEBI:143915"/>
        <dbReference type="ChEBI" id="CHEBI:157692"/>
    </reaction>
    <physiologicalReaction direction="left-to-right" evidence="11">
        <dbReference type="Rhea" id="RHEA:65757"/>
    </physiologicalReaction>
</comment>
<evidence type="ECO:0000256" key="11">
    <source>
        <dbReference type="ARBA" id="ARBA00048179"/>
    </source>
</evidence>
<keyword evidence="7" id="KW-0663">Pyridoxal phosphate</keyword>
<evidence type="ECO:0000256" key="4">
    <source>
        <dbReference type="ARBA" id="ARBA00011738"/>
    </source>
</evidence>
<protein>
    <recommendedName>
        <fullName evidence="10">Thiamine pyrimidine synthase</fullName>
    </recommendedName>
</protein>
<dbReference type="InterPro" id="IPR015168">
    <property type="entry name" value="SsuA/THI5"/>
</dbReference>
<sequence>MTLEKFKGYLGGAIGGALAAAVIVISTGQAMALEQVSMRLKWLTQAQFIGFYVAKAKGFYEEEGLDMTINPGGPNLNGESMVAAGAENFAVAGGAENMLKSRAKGLPVIGIGMMLQRTPSAYVAHKGAGIGSPKDFKGKTVSTFFTGAQNTLFAVLSKEGVSKDEVNVIPQAVSLAPFIDKQVDVATVMLFNELNVLRNRGVEVEVFQAEDYGVSFPSDTIITNETMIKERPETVQGFLNASIRGWKYAYENPAEAIDILMAAAPSLERPHQTAMLEELNKLVVADRGTTDGIAVLDVEKLEGVREFLIENGELPESVTLAESINTSFWDAVPAAYKKP</sequence>
<dbReference type="EMBL" id="JACHXA010000001">
    <property type="protein sequence ID" value="MBB3064290.1"/>
    <property type="molecule type" value="Genomic_DNA"/>
</dbReference>
<dbReference type="SUPFAM" id="SSF53850">
    <property type="entry name" value="Periplasmic binding protein-like II"/>
    <property type="match status" value="1"/>
</dbReference>
<evidence type="ECO:0000256" key="2">
    <source>
        <dbReference type="ARBA" id="ARBA00004948"/>
    </source>
</evidence>
<organism evidence="13 14">
    <name type="scientific">Limibacillus halophilus</name>
    <dbReference type="NCBI Taxonomy" id="1579333"/>
    <lineage>
        <taxon>Bacteria</taxon>
        <taxon>Pseudomonadati</taxon>
        <taxon>Pseudomonadota</taxon>
        <taxon>Alphaproteobacteria</taxon>
        <taxon>Rhodospirillales</taxon>
        <taxon>Rhodovibrionaceae</taxon>
        <taxon>Limibacillus</taxon>
    </lineage>
</organism>
<dbReference type="PANTHER" id="PTHR31528:SF1">
    <property type="entry name" value="4-AMINO-5-HYDROXYMETHYL-2-METHYLPYRIMIDINE PHOSPHATE SYNTHASE THI11-RELATED"/>
    <property type="match status" value="1"/>
</dbReference>
<keyword evidence="9" id="KW-0408">Iron</keyword>
<keyword evidence="14" id="KW-1185">Reference proteome</keyword>
<evidence type="ECO:0000256" key="5">
    <source>
        <dbReference type="ARBA" id="ARBA00022679"/>
    </source>
</evidence>
<comment type="pathway">
    <text evidence="2">Cofactor biosynthesis; thiamine diphosphate biosynthesis.</text>
</comment>
<evidence type="ECO:0000256" key="3">
    <source>
        <dbReference type="ARBA" id="ARBA00009406"/>
    </source>
</evidence>
<dbReference type="GO" id="GO:0009228">
    <property type="term" value="P:thiamine biosynthetic process"/>
    <property type="evidence" value="ECO:0007669"/>
    <property type="project" value="UniProtKB-KW"/>
</dbReference>
<dbReference type="Pfam" id="PF09084">
    <property type="entry name" value="NMT1"/>
    <property type="match status" value="1"/>
</dbReference>
<gene>
    <name evidence="13" type="ORF">FHR98_000555</name>
</gene>
<evidence type="ECO:0000256" key="6">
    <source>
        <dbReference type="ARBA" id="ARBA00022723"/>
    </source>
</evidence>
<dbReference type="InterPro" id="IPR027939">
    <property type="entry name" value="NMT1/THI5"/>
</dbReference>
<keyword evidence="8" id="KW-0784">Thiamine biosynthesis</keyword>
<feature type="domain" description="SsuA/THI5-like" evidence="12">
    <location>
        <begin position="46"/>
        <end position="256"/>
    </location>
</feature>
<dbReference type="GO" id="GO:0046872">
    <property type="term" value="F:metal ion binding"/>
    <property type="evidence" value="ECO:0007669"/>
    <property type="project" value="UniProtKB-KW"/>
</dbReference>
<evidence type="ECO:0000256" key="7">
    <source>
        <dbReference type="ARBA" id="ARBA00022898"/>
    </source>
</evidence>
<evidence type="ECO:0000313" key="13">
    <source>
        <dbReference type="EMBL" id="MBB3064290.1"/>
    </source>
</evidence>
<comment type="similarity">
    <text evidence="3">Belongs to the NMT1/THI5 family.</text>
</comment>
<evidence type="ECO:0000259" key="12">
    <source>
        <dbReference type="Pfam" id="PF09084"/>
    </source>
</evidence>
<dbReference type="RefSeq" id="WP_183415085.1">
    <property type="nucleotide sequence ID" value="NZ_JACHXA010000001.1"/>
</dbReference>
<comment type="function">
    <text evidence="1">Responsible for the formation of the pyrimidine heterocycle in the thiamine biosynthesis pathway. Catalyzes the formation of hydroxymethylpyrimidine phosphate (HMP-P) from histidine and pyridoxal phosphate (PLP). The protein uses PLP and the active site histidine to form HMP-P, generating an inactive enzyme. The enzyme can only undergo a single turnover, which suggests it is a suicide enzyme.</text>
</comment>
<dbReference type="Gene3D" id="3.40.190.10">
    <property type="entry name" value="Periplasmic binding protein-like II"/>
    <property type="match status" value="2"/>
</dbReference>
<dbReference type="GO" id="GO:0016740">
    <property type="term" value="F:transferase activity"/>
    <property type="evidence" value="ECO:0007669"/>
    <property type="project" value="UniProtKB-KW"/>
</dbReference>
<dbReference type="PANTHER" id="PTHR31528">
    <property type="entry name" value="4-AMINO-5-HYDROXYMETHYL-2-METHYLPYRIMIDINE PHOSPHATE SYNTHASE THI11-RELATED"/>
    <property type="match status" value="1"/>
</dbReference>